<organism evidence="1 2">
    <name type="scientific">Longivirga aurantiaca</name>
    <dbReference type="NCBI Taxonomy" id="1837743"/>
    <lineage>
        <taxon>Bacteria</taxon>
        <taxon>Bacillati</taxon>
        <taxon>Actinomycetota</taxon>
        <taxon>Actinomycetes</taxon>
        <taxon>Sporichthyales</taxon>
        <taxon>Sporichthyaceae</taxon>
        <taxon>Longivirga</taxon>
    </lineage>
</organism>
<reference evidence="2" key="1">
    <citation type="journal article" date="2019" name="Int. J. Syst. Evol. Microbiol.">
        <title>The Global Catalogue of Microorganisms (GCM) 10K type strain sequencing project: providing services to taxonomists for standard genome sequencing and annotation.</title>
        <authorList>
            <consortium name="The Broad Institute Genomics Platform"/>
            <consortium name="The Broad Institute Genome Sequencing Center for Infectious Disease"/>
            <person name="Wu L."/>
            <person name="Ma J."/>
        </authorList>
    </citation>
    <scope>NUCLEOTIDE SEQUENCE [LARGE SCALE GENOMIC DNA]</scope>
    <source>
        <strain evidence="2">CGMCC 4.7317</strain>
    </source>
</reference>
<sequence>MSRYLPRPRPGLPFLRRARDRVQIGLDRRTAVVVDRLTDDAGTALLHLDGTRTTADLVGAHPELAGLLEQLHERGLLADEPAAPGLVAAHKQQRYADDLAALAHAHGSAGALRVLARRGRSTVVVRGDDRAAAQIAVGLAAAGVGTVVVEAGDRPATVVDLTPSGPHEPEVMWREQVGAAVRSQGARPTSASVRGTRPSAVVVCSSADADLPWTDPELADDLLADGVPHLAVAVAGSTALVGPFVLPGSSPCLWCLDHRHRDADPAWPALVDQLRLHHPRSHASLGIAASAAAAVAVAHVLQVVDHGSAARPASLDAQVELAAPDLLATCRPVVRHPACGCGWAGVGTTMDA</sequence>
<dbReference type="Gene3D" id="3.40.50.720">
    <property type="entry name" value="NAD(P)-binding Rossmann-like Domain"/>
    <property type="match status" value="1"/>
</dbReference>
<dbReference type="EMBL" id="JBHSTI010000008">
    <property type="protein sequence ID" value="MFC6237538.1"/>
    <property type="molecule type" value="Genomic_DNA"/>
</dbReference>
<dbReference type="NCBIfam" id="TIGR03882">
    <property type="entry name" value="cyclo_dehyd_2"/>
    <property type="match status" value="1"/>
</dbReference>
<proteinExistence type="predicted"/>
<dbReference type="InterPro" id="IPR022291">
    <property type="entry name" value="Bacteriocin_synth_cyclodeHase"/>
</dbReference>
<keyword evidence="2" id="KW-1185">Reference proteome</keyword>
<accession>A0ABW1SYT6</accession>
<name>A0ABW1SYT6_9ACTN</name>
<dbReference type="RefSeq" id="WP_386764927.1">
    <property type="nucleotide sequence ID" value="NZ_JBHSTI010000008.1"/>
</dbReference>
<gene>
    <name evidence="1" type="ORF">ACFQGU_06585</name>
</gene>
<comment type="caution">
    <text evidence="1">The sequence shown here is derived from an EMBL/GenBank/DDBJ whole genome shotgun (WGS) entry which is preliminary data.</text>
</comment>
<evidence type="ECO:0000313" key="2">
    <source>
        <dbReference type="Proteomes" id="UP001596138"/>
    </source>
</evidence>
<protein>
    <submittedName>
        <fullName evidence="1">TOMM leader peptide-binding protein</fullName>
    </submittedName>
</protein>
<dbReference type="Proteomes" id="UP001596138">
    <property type="component" value="Unassembled WGS sequence"/>
</dbReference>
<evidence type="ECO:0000313" key="1">
    <source>
        <dbReference type="EMBL" id="MFC6237538.1"/>
    </source>
</evidence>